<reference evidence="6 7" key="1">
    <citation type="journal article" date="2014" name="Int. J. Syst. Evol. Microbiol.">
        <title>Lysinibacillus halotolerans sp. nov., isolated from saline-alkaline soil.</title>
        <authorList>
            <person name="Kong D."/>
            <person name="Wang Y."/>
            <person name="Zhao B."/>
            <person name="Li Y."/>
            <person name="Song J."/>
            <person name="Zhai Y."/>
            <person name="Zhang C."/>
            <person name="Wang H."/>
            <person name="Chen X."/>
            <person name="Zhao B."/>
            <person name="Ruan Z."/>
        </authorList>
    </citation>
    <scope>NUCLEOTIDE SEQUENCE [LARGE SCALE GENOMIC DNA]</scope>
    <source>
        <strain evidence="6 7">MCCC 1A12703</strain>
    </source>
</reference>
<protein>
    <submittedName>
        <fullName evidence="6">ABC transporter ATP-binding protein</fullName>
    </submittedName>
</protein>
<evidence type="ECO:0000256" key="1">
    <source>
        <dbReference type="ARBA" id="ARBA00005417"/>
    </source>
</evidence>
<dbReference type="EMBL" id="RHLQ01000019">
    <property type="protein sequence ID" value="RNC98971.1"/>
    <property type="molecule type" value="Genomic_DNA"/>
</dbReference>
<evidence type="ECO:0000256" key="2">
    <source>
        <dbReference type="ARBA" id="ARBA00022448"/>
    </source>
</evidence>
<keyword evidence="3" id="KW-0547">Nucleotide-binding</keyword>
<dbReference type="GO" id="GO:0005524">
    <property type="term" value="F:ATP binding"/>
    <property type="evidence" value="ECO:0007669"/>
    <property type="project" value="UniProtKB-KW"/>
</dbReference>
<dbReference type="PROSITE" id="PS50893">
    <property type="entry name" value="ABC_TRANSPORTER_2"/>
    <property type="match status" value="1"/>
</dbReference>
<evidence type="ECO:0000256" key="4">
    <source>
        <dbReference type="ARBA" id="ARBA00022840"/>
    </source>
</evidence>
<keyword evidence="7" id="KW-1185">Reference proteome</keyword>
<evidence type="ECO:0000256" key="3">
    <source>
        <dbReference type="ARBA" id="ARBA00022741"/>
    </source>
</evidence>
<dbReference type="PROSITE" id="PS00211">
    <property type="entry name" value="ABC_TRANSPORTER_1"/>
    <property type="match status" value="1"/>
</dbReference>
<accession>A0A3M8H980</accession>
<dbReference type="Proteomes" id="UP000279909">
    <property type="component" value="Unassembled WGS sequence"/>
</dbReference>
<dbReference type="InterPro" id="IPR003439">
    <property type="entry name" value="ABC_transporter-like_ATP-bd"/>
</dbReference>
<keyword evidence="2" id="KW-0813">Transport</keyword>
<dbReference type="InterPro" id="IPR017871">
    <property type="entry name" value="ABC_transporter-like_CS"/>
</dbReference>
<organism evidence="6 7">
    <name type="scientific">Lysinibacillus halotolerans</name>
    <dbReference type="NCBI Taxonomy" id="1368476"/>
    <lineage>
        <taxon>Bacteria</taxon>
        <taxon>Bacillati</taxon>
        <taxon>Bacillota</taxon>
        <taxon>Bacilli</taxon>
        <taxon>Bacillales</taxon>
        <taxon>Bacillaceae</taxon>
        <taxon>Lysinibacillus</taxon>
    </lineage>
</organism>
<sequence>MKSIIVKDITKSFGSKRALDHVSLEIRGTFGLLGPNGAGKTTLMKLLATLDIPDSGIIRIDEDDLSWNEPSEVRERLGYLPQHFSIYRSLKVEEVMNHFAILKGIRGKKVRSEAINSILQSVNLSEQKTKKVKNLSGGMLRRLGIAQALLGNPQIIIVDEPTAGLDIEERVRFCRLLRKIGENRIIIISTHIVEDLESTCDHIAIMKEGKILQTGTRNKLAEMTKGLVFEMDVPFDSPIPIKEEDIISIKQLNNRYLVRFFSEASINNARTVDTCLEDTYLYITKRNLTHV</sequence>
<dbReference type="SUPFAM" id="SSF52540">
    <property type="entry name" value="P-loop containing nucleoside triphosphate hydrolases"/>
    <property type="match status" value="1"/>
</dbReference>
<keyword evidence="4 6" id="KW-0067">ATP-binding</keyword>
<evidence type="ECO:0000259" key="5">
    <source>
        <dbReference type="PROSITE" id="PS50893"/>
    </source>
</evidence>
<name>A0A3M8H980_9BACI</name>
<dbReference type="GO" id="GO:0016887">
    <property type="term" value="F:ATP hydrolysis activity"/>
    <property type="evidence" value="ECO:0007669"/>
    <property type="project" value="InterPro"/>
</dbReference>
<proteinExistence type="inferred from homology"/>
<dbReference type="AlphaFoldDB" id="A0A3M8H980"/>
<dbReference type="PANTHER" id="PTHR43335">
    <property type="entry name" value="ABC TRANSPORTER, ATP-BINDING PROTEIN"/>
    <property type="match status" value="1"/>
</dbReference>
<feature type="domain" description="ABC transporter" evidence="5">
    <location>
        <begin position="4"/>
        <end position="233"/>
    </location>
</feature>
<comment type="similarity">
    <text evidence="1">Belongs to the ABC transporter superfamily.</text>
</comment>
<dbReference type="RefSeq" id="WP_122971984.1">
    <property type="nucleotide sequence ID" value="NZ_RHLQ01000019.1"/>
</dbReference>
<dbReference type="SMART" id="SM00382">
    <property type="entry name" value="AAA"/>
    <property type="match status" value="1"/>
</dbReference>
<evidence type="ECO:0000313" key="7">
    <source>
        <dbReference type="Proteomes" id="UP000279909"/>
    </source>
</evidence>
<dbReference type="PANTHER" id="PTHR43335:SF2">
    <property type="entry name" value="ABC TRANSPORTER, ATP-BINDING PROTEIN"/>
    <property type="match status" value="1"/>
</dbReference>
<dbReference type="InterPro" id="IPR027417">
    <property type="entry name" value="P-loop_NTPase"/>
</dbReference>
<evidence type="ECO:0000313" key="6">
    <source>
        <dbReference type="EMBL" id="RNC98971.1"/>
    </source>
</evidence>
<comment type="caution">
    <text evidence="6">The sequence shown here is derived from an EMBL/GenBank/DDBJ whole genome shotgun (WGS) entry which is preliminary data.</text>
</comment>
<dbReference type="Gene3D" id="3.40.50.300">
    <property type="entry name" value="P-loop containing nucleotide triphosphate hydrolases"/>
    <property type="match status" value="1"/>
</dbReference>
<dbReference type="InterPro" id="IPR003593">
    <property type="entry name" value="AAA+_ATPase"/>
</dbReference>
<gene>
    <name evidence="6" type="ORF">EC501_09150</name>
</gene>
<dbReference type="OrthoDB" id="9804819at2"/>
<dbReference type="CDD" id="cd03264">
    <property type="entry name" value="ABC_drug_resistance_like"/>
    <property type="match status" value="1"/>
</dbReference>
<dbReference type="Pfam" id="PF00005">
    <property type="entry name" value="ABC_tran"/>
    <property type="match status" value="1"/>
</dbReference>